<dbReference type="EC" id="2.5.1.75" evidence="10"/>
<dbReference type="Pfam" id="PF01715">
    <property type="entry name" value="IPPT"/>
    <property type="match status" value="1"/>
</dbReference>
<sequence>MRKQLVILGPTATGKTDLALILAKKYGGELVACDSRQVYRGLDIGTGKAPSGNFQVSISNSQWIIDGVPIYMYDVVDPRQRYSVSDYVAQSTKVIEGIINRGNLPIIVGGTGLYLKALLEGLPNLAIPVDPDLRSKLEKLTLDELQIKLQKLDPQKWEGLNNSDRNNSRRIIRSIELINMNPYIQQQSQNSNLKTQKYNTLKIGLTAPREILNDRIDQRLLSRIDQGLIEEGERLASQGVPFQRMRQLGLEYGVLADFLEGEISKDLFLKDLKVKIHQYAKRQMTWFKKEKNVTWFDVTTPNWLTLVESRVQSWYYSKDE</sequence>
<comment type="caution">
    <text evidence="14">The sequence shown here is derived from an EMBL/GenBank/DDBJ whole genome shotgun (WGS) entry which is preliminary data.</text>
</comment>
<keyword evidence="6 10" id="KW-0547">Nucleotide-binding</keyword>
<dbReference type="PANTHER" id="PTHR11088:SF60">
    <property type="entry name" value="TRNA DIMETHYLALLYLTRANSFERASE"/>
    <property type="match status" value="1"/>
</dbReference>
<dbReference type="NCBIfam" id="TIGR00174">
    <property type="entry name" value="miaA"/>
    <property type="match status" value="1"/>
</dbReference>
<comment type="function">
    <text evidence="2 10 12">Catalyzes the transfer of a dimethylallyl group onto the adenine at position 37 in tRNAs that read codons beginning with uridine, leading to the formation of N6-(dimethylallyl)adenosine (i(6)A).</text>
</comment>
<feature type="site" description="Interaction with substrate tRNA" evidence="10">
    <location>
        <position position="111"/>
    </location>
</feature>
<dbReference type="InterPro" id="IPR039657">
    <property type="entry name" value="Dimethylallyltransferase"/>
</dbReference>
<keyword evidence="7 10" id="KW-0067">ATP-binding</keyword>
<comment type="cofactor">
    <cofactor evidence="1 10">
        <name>Mg(2+)</name>
        <dbReference type="ChEBI" id="CHEBI:18420"/>
    </cofactor>
</comment>
<dbReference type="GO" id="GO:0052381">
    <property type="term" value="F:tRNA dimethylallyltransferase activity"/>
    <property type="evidence" value="ECO:0007669"/>
    <property type="project" value="UniProtKB-UniRule"/>
</dbReference>
<comment type="caution">
    <text evidence="10">Lacks conserved residue(s) required for the propagation of feature annotation.</text>
</comment>
<evidence type="ECO:0000256" key="7">
    <source>
        <dbReference type="ARBA" id="ARBA00022840"/>
    </source>
</evidence>
<evidence type="ECO:0000256" key="12">
    <source>
        <dbReference type="RuleBase" id="RU003784"/>
    </source>
</evidence>
<dbReference type="AlphaFoldDB" id="A0A1F5MJ22"/>
<evidence type="ECO:0000256" key="13">
    <source>
        <dbReference type="RuleBase" id="RU003785"/>
    </source>
</evidence>
<protein>
    <recommendedName>
        <fullName evidence="10">tRNA dimethylallyltransferase</fullName>
        <ecNumber evidence="10">2.5.1.75</ecNumber>
    </recommendedName>
    <alternativeName>
        <fullName evidence="10">Dimethylallyl diphosphate:tRNA dimethylallyltransferase</fullName>
        <shortName evidence="10">DMAPP:tRNA dimethylallyltransferase</shortName>
        <shortName evidence="10">DMATase</shortName>
    </alternativeName>
    <alternativeName>
        <fullName evidence="10">Isopentenyl-diphosphate:tRNA isopentenyltransferase</fullName>
        <shortName evidence="10">IPP transferase</shortName>
        <shortName evidence="10">IPPT</shortName>
        <shortName evidence="10">IPTase</shortName>
    </alternativeName>
</protein>
<evidence type="ECO:0000256" key="5">
    <source>
        <dbReference type="ARBA" id="ARBA00022694"/>
    </source>
</evidence>
<dbReference type="InterPro" id="IPR027417">
    <property type="entry name" value="P-loop_NTPase"/>
</dbReference>
<evidence type="ECO:0000256" key="9">
    <source>
        <dbReference type="ARBA" id="ARBA00049563"/>
    </source>
</evidence>
<gene>
    <name evidence="10" type="primary">miaA</name>
    <name evidence="14" type="ORF">A3B49_03535</name>
</gene>
<organism evidence="14 15">
    <name type="scientific">Candidatus Daviesbacteria bacterium RIFCSPLOWO2_01_FULL_40_24</name>
    <dbReference type="NCBI Taxonomy" id="1797787"/>
    <lineage>
        <taxon>Bacteria</taxon>
        <taxon>Candidatus Daviesiibacteriota</taxon>
    </lineage>
</organism>
<dbReference type="Proteomes" id="UP000178017">
    <property type="component" value="Unassembled WGS sequence"/>
</dbReference>
<proteinExistence type="inferred from homology"/>
<feature type="binding site" evidence="10">
    <location>
        <begin position="9"/>
        <end position="16"/>
    </location>
    <ligand>
        <name>ATP</name>
        <dbReference type="ChEBI" id="CHEBI:30616"/>
    </ligand>
</feature>
<dbReference type="Gene3D" id="1.10.20.140">
    <property type="match status" value="1"/>
</dbReference>
<dbReference type="Gene3D" id="3.40.50.300">
    <property type="entry name" value="P-loop containing nucleotide triphosphate hydrolases"/>
    <property type="match status" value="1"/>
</dbReference>
<dbReference type="EMBL" id="MFDO01000019">
    <property type="protein sequence ID" value="OGE65329.1"/>
    <property type="molecule type" value="Genomic_DNA"/>
</dbReference>
<comment type="similarity">
    <text evidence="3 10 13">Belongs to the IPP transferase family.</text>
</comment>
<accession>A0A1F5MJ22</accession>
<keyword evidence="8 10" id="KW-0460">Magnesium</keyword>
<evidence type="ECO:0000256" key="6">
    <source>
        <dbReference type="ARBA" id="ARBA00022741"/>
    </source>
</evidence>
<evidence type="ECO:0000313" key="15">
    <source>
        <dbReference type="Proteomes" id="UP000178017"/>
    </source>
</evidence>
<feature type="binding site" evidence="10">
    <location>
        <begin position="11"/>
        <end position="16"/>
    </location>
    <ligand>
        <name>substrate</name>
    </ligand>
</feature>
<comment type="catalytic activity">
    <reaction evidence="9 10 11">
        <text>adenosine(37) in tRNA + dimethylallyl diphosphate = N(6)-dimethylallyladenosine(37) in tRNA + diphosphate</text>
        <dbReference type="Rhea" id="RHEA:26482"/>
        <dbReference type="Rhea" id="RHEA-COMP:10162"/>
        <dbReference type="Rhea" id="RHEA-COMP:10375"/>
        <dbReference type="ChEBI" id="CHEBI:33019"/>
        <dbReference type="ChEBI" id="CHEBI:57623"/>
        <dbReference type="ChEBI" id="CHEBI:74411"/>
        <dbReference type="ChEBI" id="CHEBI:74415"/>
        <dbReference type="EC" id="2.5.1.75"/>
    </reaction>
</comment>
<evidence type="ECO:0000256" key="11">
    <source>
        <dbReference type="RuleBase" id="RU003783"/>
    </source>
</evidence>
<evidence type="ECO:0000256" key="1">
    <source>
        <dbReference type="ARBA" id="ARBA00001946"/>
    </source>
</evidence>
<dbReference type="SUPFAM" id="SSF52540">
    <property type="entry name" value="P-loop containing nucleoside triphosphate hydrolases"/>
    <property type="match status" value="2"/>
</dbReference>
<dbReference type="PANTHER" id="PTHR11088">
    <property type="entry name" value="TRNA DIMETHYLALLYLTRANSFERASE"/>
    <property type="match status" value="1"/>
</dbReference>
<dbReference type="HAMAP" id="MF_00185">
    <property type="entry name" value="IPP_trans"/>
    <property type="match status" value="1"/>
</dbReference>
<evidence type="ECO:0000313" key="14">
    <source>
        <dbReference type="EMBL" id="OGE65329.1"/>
    </source>
</evidence>
<evidence type="ECO:0000256" key="8">
    <source>
        <dbReference type="ARBA" id="ARBA00022842"/>
    </source>
</evidence>
<dbReference type="GO" id="GO:0005524">
    <property type="term" value="F:ATP binding"/>
    <property type="evidence" value="ECO:0007669"/>
    <property type="project" value="UniProtKB-UniRule"/>
</dbReference>
<evidence type="ECO:0000256" key="4">
    <source>
        <dbReference type="ARBA" id="ARBA00022679"/>
    </source>
</evidence>
<evidence type="ECO:0000256" key="3">
    <source>
        <dbReference type="ARBA" id="ARBA00005842"/>
    </source>
</evidence>
<dbReference type="InterPro" id="IPR018022">
    <property type="entry name" value="IPT"/>
</dbReference>
<comment type="subunit">
    <text evidence="10">Monomer.</text>
</comment>
<name>A0A1F5MJ22_9BACT</name>
<feature type="site" description="Interaction with substrate tRNA" evidence="10">
    <location>
        <position position="134"/>
    </location>
</feature>
<keyword evidence="5 10" id="KW-0819">tRNA processing</keyword>
<dbReference type="GO" id="GO:0006400">
    <property type="term" value="P:tRNA modification"/>
    <property type="evidence" value="ECO:0007669"/>
    <property type="project" value="TreeGrafter"/>
</dbReference>
<evidence type="ECO:0000256" key="10">
    <source>
        <dbReference type="HAMAP-Rule" id="MF_00185"/>
    </source>
</evidence>
<feature type="region of interest" description="Interaction with substrate tRNA" evidence="10">
    <location>
        <begin position="34"/>
        <end position="37"/>
    </location>
</feature>
<keyword evidence="4 10" id="KW-0808">Transferase</keyword>
<reference evidence="14 15" key="1">
    <citation type="journal article" date="2016" name="Nat. Commun.">
        <title>Thousands of microbial genomes shed light on interconnected biogeochemical processes in an aquifer system.</title>
        <authorList>
            <person name="Anantharaman K."/>
            <person name="Brown C.T."/>
            <person name="Hug L.A."/>
            <person name="Sharon I."/>
            <person name="Castelle C.J."/>
            <person name="Probst A.J."/>
            <person name="Thomas B.C."/>
            <person name="Singh A."/>
            <person name="Wilkins M.J."/>
            <person name="Karaoz U."/>
            <person name="Brodie E.L."/>
            <person name="Williams K.H."/>
            <person name="Hubbard S.S."/>
            <person name="Banfield J.F."/>
        </authorList>
    </citation>
    <scope>NUCLEOTIDE SEQUENCE [LARGE SCALE GENOMIC DNA]</scope>
</reference>
<evidence type="ECO:0000256" key="2">
    <source>
        <dbReference type="ARBA" id="ARBA00003213"/>
    </source>
</evidence>